<evidence type="ECO:0000256" key="2">
    <source>
        <dbReference type="ARBA" id="ARBA00023315"/>
    </source>
</evidence>
<sequence>MGLFDFFRKVEWRVDPAQPKHAAQIAELHAASFARGWSVAEIERLMADRNTVTDILRAKARSQTIDGFSLSRIAVDEAELLSIAVSSKRRGKGGSSPLLARHLARLQAAGARRVVLEVDEQNVPALRLYARFGFSEIGTRPAYYARPDGTRGQARVLARALG</sequence>
<gene>
    <name evidence="4" type="ORF">IZ6_00310</name>
</gene>
<evidence type="ECO:0000313" key="5">
    <source>
        <dbReference type="Proteomes" id="UP000515317"/>
    </source>
</evidence>
<dbReference type="EMBL" id="AP023361">
    <property type="protein sequence ID" value="BCJ89296.1"/>
    <property type="molecule type" value="Genomic_DNA"/>
</dbReference>
<proteinExistence type="predicted"/>
<dbReference type="GO" id="GO:0016747">
    <property type="term" value="F:acyltransferase activity, transferring groups other than amino-acyl groups"/>
    <property type="evidence" value="ECO:0007669"/>
    <property type="project" value="InterPro"/>
</dbReference>
<dbReference type="SUPFAM" id="SSF55729">
    <property type="entry name" value="Acyl-CoA N-acyltransferases (Nat)"/>
    <property type="match status" value="1"/>
</dbReference>
<evidence type="ECO:0000313" key="4">
    <source>
        <dbReference type="EMBL" id="BCJ89296.1"/>
    </source>
</evidence>
<evidence type="ECO:0000259" key="3">
    <source>
        <dbReference type="PROSITE" id="PS51186"/>
    </source>
</evidence>
<accession>A0A6S6QJC3</accession>
<dbReference type="AlphaFoldDB" id="A0A6S6QJC3"/>
<dbReference type="PANTHER" id="PTHR43420:SF44">
    <property type="entry name" value="ACETYLTRANSFERASE YPEA"/>
    <property type="match status" value="1"/>
</dbReference>
<dbReference type="Proteomes" id="UP000515317">
    <property type="component" value="Chromosome"/>
</dbReference>
<feature type="domain" description="N-acetyltransferase" evidence="3">
    <location>
        <begin position="12"/>
        <end position="162"/>
    </location>
</feature>
<protein>
    <submittedName>
        <fullName evidence="4">Ribosomal-protein-alanine acetyltransferase</fullName>
    </submittedName>
</protein>
<dbReference type="Gene3D" id="3.40.630.30">
    <property type="match status" value="1"/>
</dbReference>
<keyword evidence="1 4" id="KW-0808">Transferase</keyword>
<reference evidence="4 5" key="1">
    <citation type="submission" date="2020-08" db="EMBL/GenBank/DDBJ databases">
        <title>Genome sequence of Rhizobiales bacterium strain IZ6.</title>
        <authorList>
            <person name="Nakai R."/>
            <person name="Naganuma T."/>
        </authorList>
    </citation>
    <scope>NUCLEOTIDE SEQUENCE [LARGE SCALE GENOMIC DNA]</scope>
    <source>
        <strain evidence="4 5">IZ6</strain>
    </source>
</reference>
<dbReference type="RefSeq" id="WP_222876024.1">
    <property type="nucleotide sequence ID" value="NZ_AP023361.1"/>
</dbReference>
<dbReference type="PROSITE" id="PS51186">
    <property type="entry name" value="GNAT"/>
    <property type="match status" value="1"/>
</dbReference>
<dbReference type="InterPro" id="IPR000182">
    <property type="entry name" value="GNAT_dom"/>
</dbReference>
<keyword evidence="2" id="KW-0012">Acyltransferase</keyword>
<organism evidence="4 5">
    <name type="scientific">Terrihabitans soli</name>
    <dbReference type="NCBI Taxonomy" id="708113"/>
    <lineage>
        <taxon>Bacteria</taxon>
        <taxon>Pseudomonadati</taxon>
        <taxon>Pseudomonadota</taxon>
        <taxon>Alphaproteobacteria</taxon>
        <taxon>Hyphomicrobiales</taxon>
        <taxon>Terrihabitans</taxon>
    </lineage>
</organism>
<evidence type="ECO:0000256" key="1">
    <source>
        <dbReference type="ARBA" id="ARBA00022679"/>
    </source>
</evidence>
<keyword evidence="5" id="KW-1185">Reference proteome</keyword>
<dbReference type="PANTHER" id="PTHR43420">
    <property type="entry name" value="ACETYLTRANSFERASE"/>
    <property type="match status" value="1"/>
</dbReference>
<dbReference type="Pfam" id="PF00583">
    <property type="entry name" value="Acetyltransf_1"/>
    <property type="match status" value="1"/>
</dbReference>
<dbReference type="InterPro" id="IPR016181">
    <property type="entry name" value="Acyl_CoA_acyltransferase"/>
</dbReference>
<name>A0A6S6QJC3_9HYPH</name>
<dbReference type="InterPro" id="IPR050680">
    <property type="entry name" value="YpeA/RimI_acetyltransf"/>
</dbReference>
<dbReference type="KEGG" id="tso:IZ6_00310"/>